<dbReference type="AlphaFoldDB" id="A0A923SRN4"/>
<sequence length="171" mass="19712">MSKASRNNLIRCLIFLLILGIAFLYLNQVFSIAESEESKQNFNQFYSEKENTIDGFYFGSSNANRYWSAPLAYHETGMTVYNMGTSGQPFVVVKSLMKEVEKTQNPDLFIVELRWLNRGCDRVSEGGLRKVTDSMRFSKERIECIDESIDFALPGDNDIVDDRTSYYVPFF</sequence>
<name>A0A923SRN4_9FIRM</name>
<evidence type="ECO:0000313" key="2">
    <source>
        <dbReference type="Proteomes" id="UP000602647"/>
    </source>
</evidence>
<evidence type="ECO:0008006" key="3">
    <source>
        <dbReference type="Google" id="ProtNLM"/>
    </source>
</evidence>
<organism evidence="1 2">
    <name type="scientific">Zhenpiania hominis</name>
    <dbReference type="NCBI Taxonomy" id="2763644"/>
    <lineage>
        <taxon>Bacteria</taxon>
        <taxon>Bacillati</taxon>
        <taxon>Bacillota</taxon>
        <taxon>Clostridia</taxon>
        <taxon>Peptostreptococcales</taxon>
        <taxon>Anaerovoracaceae</taxon>
        <taxon>Zhenpiania</taxon>
    </lineage>
</organism>
<keyword evidence="2" id="KW-1185">Reference proteome</keyword>
<accession>A0A923SRN4</accession>
<gene>
    <name evidence="1" type="ORF">H9L42_13535</name>
</gene>
<evidence type="ECO:0000313" key="1">
    <source>
        <dbReference type="EMBL" id="MBC6680846.1"/>
    </source>
</evidence>
<dbReference type="RefSeq" id="WP_187303944.1">
    <property type="nucleotide sequence ID" value="NZ_JACRYT010000020.1"/>
</dbReference>
<dbReference type="Proteomes" id="UP000602647">
    <property type="component" value="Unassembled WGS sequence"/>
</dbReference>
<proteinExistence type="predicted"/>
<protein>
    <recommendedName>
        <fullName evidence="3">SGNH/GDSL hydrolase family protein</fullName>
    </recommendedName>
</protein>
<reference evidence="1" key="1">
    <citation type="submission" date="2020-08" db="EMBL/GenBank/DDBJ databases">
        <title>Genome public.</title>
        <authorList>
            <person name="Liu C."/>
            <person name="Sun Q."/>
        </authorList>
    </citation>
    <scope>NUCLEOTIDE SEQUENCE</scope>
    <source>
        <strain evidence="1">BX12</strain>
    </source>
</reference>
<dbReference type="EMBL" id="JACRYT010000020">
    <property type="protein sequence ID" value="MBC6680846.1"/>
    <property type="molecule type" value="Genomic_DNA"/>
</dbReference>
<comment type="caution">
    <text evidence="1">The sequence shown here is derived from an EMBL/GenBank/DDBJ whole genome shotgun (WGS) entry which is preliminary data.</text>
</comment>